<feature type="non-terminal residue" evidence="6">
    <location>
        <position position="99"/>
    </location>
</feature>
<keyword evidence="7" id="KW-1185">Reference proteome</keyword>
<evidence type="ECO:0000256" key="3">
    <source>
        <dbReference type="ARBA" id="ARBA00023125"/>
    </source>
</evidence>
<evidence type="ECO:0000256" key="2">
    <source>
        <dbReference type="ARBA" id="ARBA00023015"/>
    </source>
</evidence>
<dbReference type="Gene3D" id="1.10.10.10">
    <property type="entry name" value="Winged helix-like DNA-binding domain superfamily/Winged helix DNA-binding domain"/>
    <property type="match status" value="1"/>
</dbReference>
<organism evidence="6 7">
    <name type="scientific">Leptothrix discophora</name>
    <dbReference type="NCBI Taxonomy" id="89"/>
    <lineage>
        <taxon>Bacteria</taxon>
        <taxon>Pseudomonadati</taxon>
        <taxon>Pseudomonadota</taxon>
        <taxon>Betaproteobacteria</taxon>
        <taxon>Burkholderiales</taxon>
        <taxon>Sphaerotilaceae</taxon>
        <taxon>Leptothrix</taxon>
    </lineage>
</organism>
<evidence type="ECO:0000313" key="6">
    <source>
        <dbReference type="EMBL" id="MDP4301040.1"/>
    </source>
</evidence>
<keyword evidence="2" id="KW-0805">Transcription regulation</keyword>
<dbReference type="InterPro" id="IPR036388">
    <property type="entry name" value="WH-like_DNA-bd_sf"/>
</dbReference>
<feature type="domain" description="HTH lysR-type" evidence="5">
    <location>
        <begin position="4"/>
        <end position="60"/>
    </location>
</feature>
<dbReference type="PANTHER" id="PTHR30579:SF2">
    <property type="entry name" value="HTH-TYPE TRANSCRIPTIONAL REGULATOR ARGP"/>
    <property type="match status" value="1"/>
</dbReference>
<keyword evidence="3" id="KW-0238">DNA-binding</keyword>
<dbReference type="SUPFAM" id="SSF46785">
    <property type="entry name" value="Winged helix' DNA-binding domain"/>
    <property type="match status" value="1"/>
</dbReference>
<name>A0ABT9G3H9_LEPDI</name>
<dbReference type="InterPro" id="IPR036390">
    <property type="entry name" value="WH_DNA-bd_sf"/>
</dbReference>
<dbReference type="RefSeq" id="WP_305749586.1">
    <property type="nucleotide sequence ID" value="NZ_JAUZEE010000004.1"/>
</dbReference>
<comment type="caution">
    <text evidence="6">The sequence shown here is derived from an EMBL/GenBank/DDBJ whole genome shotgun (WGS) entry which is preliminary data.</text>
</comment>
<proteinExistence type="inferred from homology"/>
<dbReference type="InterPro" id="IPR000847">
    <property type="entry name" value="LysR_HTH_N"/>
</dbReference>
<dbReference type="Pfam" id="PF00126">
    <property type="entry name" value="HTH_1"/>
    <property type="match status" value="1"/>
</dbReference>
<evidence type="ECO:0000313" key="7">
    <source>
        <dbReference type="Proteomes" id="UP001235760"/>
    </source>
</evidence>
<evidence type="ECO:0000256" key="4">
    <source>
        <dbReference type="ARBA" id="ARBA00023163"/>
    </source>
</evidence>
<dbReference type="PROSITE" id="PS50931">
    <property type="entry name" value="HTH_LYSR"/>
    <property type="match status" value="1"/>
</dbReference>
<comment type="similarity">
    <text evidence="1">Belongs to the LysR transcriptional regulatory family.</text>
</comment>
<gene>
    <name evidence="6" type="ORF">Q8X39_10370</name>
</gene>
<dbReference type="PRINTS" id="PR00039">
    <property type="entry name" value="HTHLYSR"/>
</dbReference>
<accession>A0ABT9G3H9</accession>
<keyword evidence="4" id="KW-0804">Transcription</keyword>
<protein>
    <submittedName>
        <fullName evidence="6">LysR family transcriptional regulator</fullName>
    </submittedName>
</protein>
<evidence type="ECO:0000256" key="1">
    <source>
        <dbReference type="ARBA" id="ARBA00009437"/>
    </source>
</evidence>
<sequence length="99" mass="10802">MEPLDPAALDALIALVDEGSFDAAARRLAVTQSAVSQRLRALETRVGQPLVVRSRPLRLTTSGQVLLRHARHVQALQADLAVKSQQVLARSKKSGDRRQ</sequence>
<evidence type="ECO:0000259" key="5">
    <source>
        <dbReference type="PROSITE" id="PS50931"/>
    </source>
</evidence>
<reference evidence="6 7" key="1">
    <citation type="submission" date="2023-08" db="EMBL/GenBank/DDBJ databases">
        <authorList>
            <person name="Roldan D.M."/>
            <person name="Menes R.J."/>
        </authorList>
    </citation>
    <scope>NUCLEOTIDE SEQUENCE [LARGE SCALE GENOMIC DNA]</scope>
    <source>
        <strain evidence="6 7">CCM 2812</strain>
    </source>
</reference>
<dbReference type="PANTHER" id="PTHR30579">
    <property type="entry name" value="TRANSCRIPTIONAL REGULATOR"/>
    <property type="match status" value="1"/>
</dbReference>
<dbReference type="EMBL" id="JAUZEE010000004">
    <property type="protein sequence ID" value="MDP4301040.1"/>
    <property type="molecule type" value="Genomic_DNA"/>
</dbReference>
<dbReference type="InterPro" id="IPR050176">
    <property type="entry name" value="LTTR"/>
</dbReference>
<dbReference type="Proteomes" id="UP001235760">
    <property type="component" value="Unassembled WGS sequence"/>
</dbReference>